<feature type="domain" description="NadR/Ttd14 AAA" evidence="1">
    <location>
        <begin position="5"/>
        <end position="160"/>
    </location>
</feature>
<reference evidence="2 3" key="1">
    <citation type="submission" date="2024-10" db="EMBL/GenBank/DDBJ databases">
        <title>Aeromonas and Pseudomonas from the Cagarras Archipelago, Rio de Janeiro, Brazil.</title>
        <authorList>
            <person name="Canellas A.L.B."/>
            <person name="Laport M.S."/>
        </authorList>
    </citation>
    <scope>NUCLEOTIDE SEQUENCE [LARGE SCALE GENOMIC DNA]</scope>
    <source>
        <strain evidence="2 3">CPF-4</strain>
    </source>
</reference>
<name>A0ABW7M6D7_9PSED</name>
<evidence type="ECO:0000313" key="3">
    <source>
        <dbReference type="Proteomes" id="UP001609821"/>
    </source>
</evidence>
<dbReference type="InterPro" id="IPR038727">
    <property type="entry name" value="NadR/Ttd14_AAA_dom"/>
</dbReference>
<dbReference type="Pfam" id="PF13521">
    <property type="entry name" value="AAA_28"/>
    <property type="match status" value="1"/>
</dbReference>
<sequence length="197" mass="22263">MKVLVLAGPESSGKSWLSALLQQRFGGILVGEYVRYFIEQNPRDTCLADIPAIARGQLQWEDQARARQPELLILDTHLLSNILWSQTLFGDCPSWLEPELLSRHYDLHLLLSPEGVEWTADGQRCQPSLAERQAFFSASRQWLEQHQQPMLVIAGDWQARQQQACAAVERLLASKIDCGLPTRPIASYAQDVTQPEN</sequence>
<protein>
    <submittedName>
        <fullName evidence="2">AAA family ATPase</fullName>
    </submittedName>
</protein>
<dbReference type="RefSeq" id="WP_321836471.1">
    <property type="nucleotide sequence ID" value="NZ_JBINXA010000014.1"/>
</dbReference>
<dbReference type="EMBL" id="JBINXB010000062">
    <property type="protein sequence ID" value="MFH6569000.1"/>
    <property type="molecule type" value="Genomic_DNA"/>
</dbReference>
<dbReference type="PANTHER" id="PTHR37512">
    <property type="entry name" value="TRIFUNCTIONAL NAD BIOSYNTHESIS/REGULATOR PROTEIN NADR"/>
    <property type="match status" value="1"/>
</dbReference>
<accession>A0ABW7M6D7</accession>
<proteinExistence type="predicted"/>
<dbReference type="InterPro" id="IPR052735">
    <property type="entry name" value="NAD_biosynth-regulator"/>
</dbReference>
<dbReference type="InterPro" id="IPR027417">
    <property type="entry name" value="P-loop_NTPase"/>
</dbReference>
<dbReference type="Gene3D" id="3.40.50.300">
    <property type="entry name" value="P-loop containing nucleotide triphosphate hydrolases"/>
    <property type="match status" value="1"/>
</dbReference>
<dbReference type="PANTHER" id="PTHR37512:SF1">
    <property type="entry name" value="NADR_TTD14 AAA DOMAIN-CONTAINING PROTEIN"/>
    <property type="match status" value="1"/>
</dbReference>
<dbReference type="Proteomes" id="UP001609821">
    <property type="component" value="Unassembled WGS sequence"/>
</dbReference>
<gene>
    <name evidence="2" type="ORF">ACHMWK_23870</name>
</gene>
<keyword evidence="3" id="KW-1185">Reference proteome</keyword>
<evidence type="ECO:0000313" key="2">
    <source>
        <dbReference type="EMBL" id="MFH6569000.1"/>
    </source>
</evidence>
<evidence type="ECO:0000259" key="1">
    <source>
        <dbReference type="Pfam" id="PF13521"/>
    </source>
</evidence>
<dbReference type="SUPFAM" id="SSF52540">
    <property type="entry name" value="P-loop containing nucleoside triphosphate hydrolases"/>
    <property type="match status" value="1"/>
</dbReference>
<comment type="caution">
    <text evidence="2">The sequence shown here is derived from an EMBL/GenBank/DDBJ whole genome shotgun (WGS) entry which is preliminary data.</text>
</comment>
<organism evidence="2 3">
    <name type="scientific">Pseudomonas kulmbachensis</name>
    <dbReference type="NCBI Taxonomy" id="3043408"/>
    <lineage>
        <taxon>Bacteria</taxon>
        <taxon>Pseudomonadati</taxon>
        <taxon>Pseudomonadota</taxon>
        <taxon>Gammaproteobacteria</taxon>
        <taxon>Pseudomonadales</taxon>
        <taxon>Pseudomonadaceae</taxon>
        <taxon>Pseudomonas</taxon>
    </lineage>
</organism>